<keyword evidence="3" id="KW-1185">Reference proteome</keyword>
<dbReference type="InterPro" id="IPR041657">
    <property type="entry name" value="HTH_17"/>
</dbReference>
<accession>A0A7I9ZPU0</accession>
<dbReference type="Pfam" id="PF12728">
    <property type="entry name" value="HTH_17"/>
    <property type="match status" value="1"/>
</dbReference>
<dbReference type="InterPro" id="IPR010093">
    <property type="entry name" value="SinI_DNA-bd"/>
</dbReference>
<organism evidence="2 3">
    <name type="scientific">Mycolicibacterium hippocampi</name>
    <dbReference type="NCBI Taxonomy" id="659824"/>
    <lineage>
        <taxon>Bacteria</taxon>
        <taxon>Bacillati</taxon>
        <taxon>Actinomycetota</taxon>
        <taxon>Actinomycetes</taxon>
        <taxon>Mycobacteriales</taxon>
        <taxon>Mycobacteriaceae</taxon>
        <taxon>Mycolicibacterium</taxon>
    </lineage>
</organism>
<name>A0A7I9ZPU0_9MYCO</name>
<dbReference type="SUPFAM" id="SSF46955">
    <property type="entry name" value="Putative DNA-binding domain"/>
    <property type="match status" value="1"/>
</dbReference>
<protein>
    <recommendedName>
        <fullName evidence="1">Helix-turn-helix domain-containing protein</fullName>
    </recommendedName>
</protein>
<dbReference type="GO" id="GO:0003677">
    <property type="term" value="F:DNA binding"/>
    <property type="evidence" value="ECO:0007669"/>
    <property type="project" value="InterPro"/>
</dbReference>
<reference evidence="2 3" key="1">
    <citation type="journal article" date="2019" name="Emerg. Microbes Infect.">
        <title>Comprehensive subspecies identification of 175 nontuberculous mycobacteria species based on 7547 genomic profiles.</title>
        <authorList>
            <person name="Matsumoto Y."/>
            <person name="Kinjo T."/>
            <person name="Motooka D."/>
            <person name="Nabeya D."/>
            <person name="Jung N."/>
            <person name="Uechi K."/>
            <person name="Horii T."/>
            <person name="Iida T."/>
            <person name="Fujita J."/>
            <person name="Nakamura S."/>
        </authorList>
    </citation>
    <scope>NUCLEOTIDE SEQUENCE [LARGE SCALE GENOMIC DNA]</scope>
    <source>
        <strain evidence="2 3">JCM 30996</strain>
    </source>
</reference>
<sequence length="66" mass="7217">MTKSGTISARRWASIQESAEHLGVTDRTIRQMIADGRLRGYRSGGRLIRLDLNEVDAAMQPFGGAA</sequence>
<feature type="domain" description="Helix-turn-helix" evidence="1">
    <location>
        <begin position="14"/>
        <end position="59"/>
    </location>
</feature>
<dbReference type="AlphaFoldDB" id="A0A7I9ZPU0"/>
<dbReference type="InterPro" id="IPR009061">
    <property type="entry name" value="DNA-bd_dom_put_sf"/>
</dbReference>
<dbReference type="RefSeq" id="WP_163890017.1">
    <property type="nucleotide sequence ID" value="NZ_BLLB01000002.1"/>
</dbReference>
<comment type="caution">
    <text evidence="2">The sequence shown here is derived from an EMBL/GenBank/DDBJ whole genome shotgun (WGS) entry which is preliminary data.</text>
</comment>
<dbReference type="Proteomes" id="UP000465304">
    <property type="component" value="Unassembled WGS sequence"/>
</dbReference>
<evidence type="ECO:0000313" key="3">
    <source>
        <dbReference type="Proteomes" id="UP000465304"/>
    </source>
</evidence>
<dbReference type="NCBIfam" id="TIGR01764">
    <property type="entry name" value="excise"/>
    <property type="match status" value="1"/>
</dbReference>
<dbReference type="EMBL" id="BLLB01000002">
    <property type="protein sequence ID" value="GFH02793.1"/>
    <property type="molecule type" value="Genomic_DNA"/>
</dbReference>
<proteinExistence type="predicted"/>
<gene>
    <name evidence="2" type="ORF">MHIP_32760</name>
</gene>
<evidence type="ECO:0000313" key="2">
    <source>
        <dbReference type="EMBL" id="GFH02793.1"/>
    </source>
</evidence>
<evidence type="ECO:0000259" key="1">
    <source>
        <dbReference type="Pfam" id="PF12728"/>
    </source>
</evidence>